<name>A0AAE0GVT2_9CHLO</name>
<dbReference type="InterPro" id="IPR035587">
    <property type="entry name" value="DUS-like_FMN-bd"/>
</dbReference>
<keyword evidence="3" id="KW-0288">FMN</keyword>
<dbReference type="SUPFAM" id="SSF51395">
    <property type="entry name" value="FMN-linked oxidoreductases"/>
    <property type="match status" value="1"/>
</dbReference>
<evidence type="ECO:0000313" key="9">
    <source>
        <dbReference type="Proteomes" id="UP001190700"/>
    </source>
</evidence>
<sequence>MDTKERFAITTGGDYHGKNILAPMVRVGTLPMRLLAAQYGAHITYGEELIDRRVMTCRRVENNALGTTDFIDKDQKLMFRTCEEERTRIVFQMGTADAVNALKAAEIVCRDVQVIDINMGCPKHFSTSGDMGAKLLHKPDTVWDILTTLRRNLPCPVSCKIRLLDTPEKTLALAQMIERADVIAMAVHGRYIPQRPRDPAHWDRISEVVAGMSIPVIANGDVFEHGDFERLRNDTGAVAAMTARGAQWNASIFRHEGLLPLWQVKQDYVRHCIVTDNAVANSKYVIKEMIMKHDTHSLEGVEGKAINKCKDLHSLAQLYDLDDFYCDVIKHRTRKRAADESPNAAVIHQFDESQAKVAREHNDGQKDTPTSDFTERDELVSANTSVHAAG</sequence>
<organism evidence="8 9">
    <name type="scientific">Cymbomonas tetramitiformis</name>
    <dbReference type="NCBI Taxonomy" id="36881"/>
    <lineage>
        <taxon>Eukaryota</taxon>
        <taxon>Viridiplantae</taxon>
        <taxon>Chlorophyta</taxon>
        <taxon>Pyramimonadophyceae</taxon>
        <taxon>Pyramimonadales</taxon>
        <taxon>Pyramimonadaceae</taxon>
        <taxon>Cymbomonas</taxon>
    </lineage>
</organism>
<dbReference type="PANTHER" id="PTHR45936">
    <property type="entry name" value="TRNA-DIHYDROURIDINE(20) SYNTHASE [NAD(P)+]-LIKE"/>
    <property type="match status" value="1"/>
</dbReference>
<dbReference type="AlphaFoldDB" id="A0AAE0GVT2"/>
<accession>A0AAE0GVT2</accession>
<evidence type="ECO:0000256" key="6">
    <source>
        <dbReference type="SAM" id="MobiDB-lite"/>
    </source>
</evidence>
<comment type="cofactor">
    <cofactor evidence="1">
        <name>FMN</name>
        <dbReference type="ChEBI" id="CHEBI:58210"/>
    </cofactor>
</comment>
<dbReference type="PANTHER" id="PTHR45936:SF1">
    <property type="entry name" value="TRNA-DIHYDROURIDINE(20) SYNTHASE [NAD(P)+]-LIKE"/>
    <property type="match status" value="1"/>
</dbReference>
<dbReference type="CDD" id="cd02801">
    <property type="entry name" value="DUS_like_FMN"/>
    <property type="match status" value="1"/>
</dbReference>
<proteinExistence type="predicted"/>
<evidence type="ECO:0000313" key="8">
    <source>
        <dbReference type="EMBL" id="KAK3285232.1"/>
    </source>
</evidence>
<keyword evidence="9" id="KW-1185">Reference proteome</keyword>
<evidence type="ECO:0000256" key="4">
    <source>
        <dbReference type="ARBA" id="ARBA00022694"/>
    </source>
</evidence>
<evidence type="ECO:0000256" key="2">
    <source>
        <dbReference type="ARBA" id="ARBA00022630"/>
    </source>
</evidence>
<gene>
    <name evidence="8" type="ORF">CYMTET_7147</name>
</gene>
<feature type="compositionally biased region" description="Polar residues" evidence="6">
    <location>
        <begin position="381"/>
        <end position="390"/>
    </location>
</feature>
<evidence type="ECO:0000259" key="7">
    <source>
        <dbReference type="Pfam" id="PF01207"/>
    </source>
</evidence>
<dbReference type="InterPro" id="IPR052582">
    <property type="entry name" value="tRNA-DUS-like"/>
</dbReference>
<dbReference type="GO" id="GO:0005737">
    <property type="term" value="C:cytoplasm"/>
    <property type="evidence" value="ECO:0007669"/>
    <property type="project" value="TreeGrafter"/>
</dbReference>
<feature type="domain" description="DUS-like FMN-binding" evidence="7">
    <location>
        <begin position="20"/>
        <end position="256"/>
    </location>
</feature>
<keyword evidence="4" id="KW-0819">tRNA processing</keyword>
<dbReference type="InterPro" id="IPR018517">
    <property type="entry name" value="tRNA_hU_synthase_CS"/>
</dbReference>
<dbReference type="Gene3D" id="3.20.20.70">
    <property type="entry name" value="Aldolase class I"/>
    <property type="match status" value="1"/>
</dbReference>
<dbReference type="EMBL" id="LGRX02001910">
    <property type="protein sequence ID" value="KAK3285232.1"/>
    <property type="molecule type" value="Genomic_DNA"/>
</dbReference>
<dbReference type="Proteomes" id="UP001190700">
    <property type="component" value="Unassembled WGS sequence"/>
</dbReference>
<evidence type="ECO:0000256" key="1">
    <source>
        <dbReference type="ARBA" id="ARBA00001917"/>
    </source>
</evidence>
<dbReference type="PROSITE" id="PS01136">
    <property type="entry name" value="UPF0034"/>
    <property type="match status" value="1"/>
</dbReference>
<protein>
    <recommendedName>
        <fullName evidence="7">DUS-like FMN-binding domain-containing protein</fullName>
    </recommendedName>
</protein>
<keyword evidence="2" id="KW-0285">Flavoprotein</keyword>
<evidence type="ECO:0000256" key="3">
    <source>
        <dbReference type="ARBA" id="ARBA00022643"/>
    </source>
</evidence>
<feature type="region of interest" description="Disordered" evidence="6">
    <location>
        <begin position="354"/>
        <end position="390"/>
    </location>
</feature>
<feature type="compositionally biased region" description="Basic and acidic residues" evidence="6">
    <location>
        <begin position="354"/>
        <end position="366"/>
    </location>
</feature>
<evidence type="ECO:0000256" key="5">
    <source>
        <dbReference type="ARBA" id="ARBA00023002"/>
    </source>
</evidence>
<comment type="caution">
    <text evidence="8">The sequence shown here is derived from an EMBL/GenBank/DDBJ whole genome shotgun (WGS) entry which is preliminary data.</text>
</comment>
<dbReference type="GO" id="GO:0017150">
    <property type="term" value="F:tRNA dihydrouridine synthase activity"/>
    <property type="evidence" value="ECO:0007669"/>
    <property type="project" value="InterPro"/>
</dbReference>
<reference evidence="8 9" key="1">
    <citation type="journal article" date="2015" name="Genome Biol. Evol.">
        <title>Comparative Genomics of a Bacterivorous Green Alga Reveals Evolutionary Causalities and Consequences of Phago-Mixotrophic Mode of Nutrition.</title>
        <authorList>
            <person name="Burns J.A."/>
            <person name="Paasch A."/>
            <person name="Narechania A."/>
            <person name="Kim E."/>
        </authorList>
    </citation>
    <scope>NUCLEOTIDE SEQUENCE [LARGE SCALE GENOMIC DNA]</scope>
    <source>
        <strain evidence="8 9">PLY_AMNH</strain>
    </source>
</reference>
<dbReference type="Pfam" id="PF01207">
    <property type="entry name" value="Dus"/>
    <property type="match status" value="1"/>
</dbReference>
<dbReference type="InterPro" id="IPR013785">
    <property type="entry name" value="Aldolase_TIM"/>
</dbReference>
<dbReference type="GO" id="GO:0050660">
    <property type="term" value="F:flavin adenine dinucleotide binding"/>
    <property type="evidence" value="ECO:0007669"/>
    <property type="project" value="InterPro"/>
</dbReference>
<keyword evidence="5" id="KW-0560">Oxidoreductase</keyword>